<gene>
    <name evidence="2" type="ORF">FHY32_004001</name>
</gene>
<accession>A0AAW3U960</accession>
<protein>
    <submittedName>
        <fullName evidence="2">Uncharacterized protein</fullName>
    </submittedName>
</protein>
<organism evidence="2 3">
    <name type="scientific">Xanthomonas euvesicatoria</name>
    <dbReference type="NCBI Taxonomy" id="456327"/>
    <lineage>
        <taxon>Bacteria</taxon>
        <taxon>Pseudomonadati</taxon>
        <taxon>Pseudomonadota</taxon>
        <taxon>Gammaproteobacteria</taxon>
        <taxon>Lysobacterales</taxon>
        <taxon>Lysobacteraceae</taxon>
        <taxon>Xanthomonas</taxon>
    </lineage>
</organism>
<keyword evidence="1" id="KW-0472">Membrane</keyword>
<feature type="transmembrane region" description="Helical" evidence="1">
    <location>
        <begin position="132"/>
        <end position="151"/>
    </location>
</feature>
<keyword evidence="1" id="KW-0812">Transmembrane</keyword>
<feature type="transmembrane region" description="Helical" evidence="1">
    <location>
        <begin position="32"/>
        <end position="50"/>
    </location>
</feature>
<feature type="transmembrane region" description="Helical" evidence="1">
    <location>
        <begin position="157"/>
        <end position="175"/>
    </location>
</feature>
<evidence type="ECO:0000313" key="2">
    <source>
        <dbReference type="EMBL" id="MBB4725598.1"/>
    </source>
</evidence>
<dbReference type="EMBL" id="JACHNL010000011">
    <property type="protein sequence ID" value="MBB4725598.1"/>
    <property type="molecule type" value="Genomic_DNA"/>
</dbReference>
<comment type="caution">
    <text evidence="2">The sequence shown here is derived from an EMBL/GenBank/DDBJ whole genome shotgun (WGS) entry which is preliminary data.</text>
</comment>
<dbReference type="AlphaFoldDB" id="A0AAW3U960"/>
<sequence>MQGQAFRHQNRSRHAAHHARAIVEPLEQGCTMLYLLLGLIATEGLLLITWNRPYFSWGLPVFTRRIAVTRDALACFSLAQVENAVEPSRWPDLRFHRLSEDVYAFRETFLFVGGVYPMIMRGRIVIDRRRREIIVSGFCNWTVVMMVVGFLVPAAVVRPGATLMFAGLLMLSYLLQRSRFISVEAAVRMLLHTNTTPLIPRRPEATPRVPAD</sequence>
<evidence type="ECO:0000256" key="1">
    <source>
        <dbReference type="SAM" id="Phobius"/>
    </source>
</evidence>
<dbReference type="Proteomes" id="UP000576603">
    <property type="component" value="Unassembled WGS sequence"/>
</dbReference>
<evidence type="ECO:0000313" key="3">
    <source>
        <dbReference type="Proteomes" id="UP000576603"/>
    </source>
</evidence>
<proteinExistence type="predicted"/>
<keyword evidence="1" id="KW-1133">Transmembrane helix</keyword>
<name>A0AAW3U960_XANEU</name>
<reference evidence="2 3" key="1">
    <citation type="submission" date="2020-08" db="EMBL/GenBank/DDBJ databases">
        <title>Studying the diversity of plant-associated saprophytic bacteria and their role in host health and plant-pathogen interactions.</title>
        <authorList>
            <person name="Potnis N."/>
        </authorList>
    </citation>
    <scope>NUCLEOTIDE SEQUENCE [LARGE SCALE GENOMIC DNA]</scope>
    <source>
        <strain evidence="2 3">CFBP 7922</strain>
    </source>
</reference>
<feature type="transmembrane region" description="Helical" evidence="1">
    <location>
        <begin position="103"/>
        <end position="120"/>
    </location>
</feature>